<protein>
    <submittedName>
        <fullName evidence="2">Tigger transposable element-derived protein 6</fullName>
    </submittedName>
</protein>
<feature type="region of interest" description="Disordered" evidence="1">
    <location>
        <begin position="186"/>
        <end position="211"/>
    </location>
</feature>
<organism evidence="2 3">
    <name type="scientific">Plakobranchus ocellatus</name>
    <dbReference type="NCBI Taxonomy" id="259542"/>
    <lineage>
        <taxon>Eukaryota</taxon>
        <taxon>Metazoa</taxon>
        <taxon>Spiralia</taxon>
        <taxon>Lophotrochozoa</taxon>
        <taxon>Mollusca</taxon>
        <taxon>Gastropoda</taxon>
        <taxon>Heterobranchia</taxon>
        <taxon>Euthyneura</taxon>
        <taxon>Panpulmonata</taxon>
        <taxon>Sacoglossa</taxon>
        <taxon>Placobranchoidea</taxon>
        <taxon>Plakobranchidae</taxon>
        <taxon>Plakobranchus</taxon>
    </lineage>
</organism>
<dbReference type="Gene3D" id="3.90.70.120">
    <property type="match status" value="1"/>
</dbReference>
<sequence length="399" mass="44017">MKKVYYTACNECMYQNPGQRMTINDVAGLVGKAYPKAFTSTNLLSGFRSTGISPLDVNVFSENDFVQSFVTDQAAPPVQDVPSRDSGAPLIQPEDPGTSSSATPIPPEESRSASGVEKDEDLPTVEQRTNHEASRFENTTAQLEQREINLEKAAFSSCSPEVLRPHPKAERRTYKTRRLGKTRILTDTPEKNEIAAKKNRKRKPSGKQAKQESCTKCLFKQQAEGTKTANLPGRSVLKASYHQGQGVISPETRSRQCTAIAAAAVAYSSVKDVREWCKTNLDLILITGDSFYRQIDQQRPDTEDGFLMITDIPDQAQLFNAKFALDRTQPIHGLVSQHQSHELVFTLADGVNKVFQQKCTAILIMKDISVMIHACKEDGTCFVFDSHARGNNGLPAATG</sequence>
<gene>
    <name evidence="2" type="ORF">PoB_005744700</name>
</gene>
<dbReference type="PANTHER" id="PTHR40552:SF6">
    <property type="entry name" value="FI09606P-RELATED"/>
    <property type="match status" value="1"/>
</dbReference>
<dbReference type="PANTHER" id="PTHR40552">
    <property type="entry name" value="AT05186P-RELATED"/>
    <property type="match status" value="1"/>
</dbReference>
<evidence type="ECO:0000256" key="1">
    <source>
        <dbReference type="SAM" id="MobiDB-lite"/>
    </source>
</evidence>
<feature type="region of interest" description="Disordered" evidence="1">
    <location>
        <begin position="72"/>
        <end position="141"/>
    </location>
</feature>
<dbReference type="AlphaFoldDB" id="A0AAV4CH82"/>
<evidence type="ECO:0000313" key="3">
    <source>
        <dbReference type="Proteomes" id="UP000735302"/>
    </source>
</evidence>
<name>A0AAV4CH82_9GAST</name>
<reference evidence="2 3" key="1">
    <citation type="journal article" date="2021" name="Elife">
        <title>Chloroplast acquisition without the gene transfer in kleptoplastic sea slugs, Plakobranchus ocellatus.</title>
        <authorList>
            <person name="Maeda T."/>
            <person name="Takahashi S."/>
            <person name="Yoshida T."/>
            <person name="Shimamura S."/>
            <person name="Takaki Y."/>
            <person name="Nagai Y."/>
            <person name="Toyoda A."/>
            <person name="Suzuki Y."/>
            <person name="Arimoto A."/>
            <person name="Ishii H."/>
            <person name="Satoh N."/>
            <person name="Nishiyama T."/>
            <person name="Hasebe M."/>
            <person name="Maruyama T."/>
            <person name="Minagawa J."/>
            <person name="Obokata J."/>
            <person name="Shigenobu S."/>
        </authorList>
    </citation>
    <scope>NUCLEOTIDE SEQUENCE [LARGE SCALE GENOMIC DNA]</scope>
</reference>
<dbReference type="EMBL" id="BLXT01006292">
    <property type="protein sequence ID" value="GFO30942.1"/>
    <property type="molecule type" value="Genomic_DNA"/>
</dbReference>
<keyword evidence="3" id="KW-1185">Reference proteome</keyword>
<evidence type="ECO:0000313" key="2">
    <source>
        <dbReference type="EMBL" id="GFO30942.1"/>
    </source>
</evidence>
<comment type="caution">
    <text evidence="2">The sequence shown here is derived from an EMBL/GenBank/DDBJ whole genome shotgun (WGS) entry which is preliminary data.</text>
</comment>
<dbReference type="Proteomes" id="UP000735302">
    <property type="component" value="Unassembled WGS sequence"/>
</dbReference>
<accession>A0AAV4CH82</accession>
<proteinExistence type="predicted"/>